<sequence>MHFFVQIDKGQKLLFHTSNSSTYSNVYAIDTSMAMEDVFIDADSILYGYSHGTLYKVTDSIIPLYYDIRFISLSSPIFLVANDHLVLMKSDTNFQVIKRVPATIKGLKSCSNDYLFWEDRKMYFGDRAINIDFTIKELQLFNGVVFILSAENKFYTLKGDLPEEIIDLESLVVVDMCINKYLPVIAFLTDDSIYILDVGNKKIVKVIESYGGQNIIFKNKRELFIISDKVIEYHLGKDVVGVVLEGSSGSKFRCFELDSEIKFFENDTFREEVRTKLIENKIESKRMIFELMNEVEELRRKISKS</sequence>
<evidence type="ECO:0000313" key="1">
    <source>
        <dbReference type="EMBL" id="ELA47030.1"/>
    </source>
</evidence>
<dbReference type="HOGENOM" id="CLU_912720_0_0_1"/>
<gene>
    <name evidence="1" type="ORF">VCUG_01475</name>
</gene>
<evidence type="ECO:0000313" key="2">
    <source>
        <dbReference type="Proteomes" id="UP000011081"/>
    </source>
</evidence>
<dbReference type="Proteomes" id="UP000011081">
    <property type="component" value="Unassembled WGS sequence"/>
</dbReference>
<reference evidence="2" key="1">
    <citation type="submission" date="2011-03" db="EMBL/GenBank/DDBJ databases">
        <title>The genome sequence of Vavraia culicis strain floridensis.</title>
        <authorList>
            <consortium name="The Broad Institute Genome Sequencing Platform"/>
            <person name="Cuomo C."/>
            <person name="Becnel J."/>
            <person name="Sanscrainte N."/>
            <person name="Young S.K."/>
            <person name="Zeng Q."/>
            <person name="Gargeya S."/>
            <person name="Fitzgerald M."/>
            <person name="Haas B."/>
            <person name="Abouelleil A."/>
            <person name="Alvarado L."/>
            <person name="Arachchi H.M."/>
            <person name="Berlin A."/>
            <person name="Chapman S.B."/>
            <person name="Gearin G."/>
            <person name="Goldberg J."/>
            <person name="Griggs A."/>
            <person name="Gujja S."/>
            <person name="Hansen M."/>
            <person name="Heiman D."/>
            <person name="Howarth C."/>
            <person name="Larimer J."/>
            <person name="Lui A."/>
            <person name="MacDonald P.J.P."/>
            <person name="McCowen C."/>
            <person name="Montmayeur A."/>
            <person name="Murphy C."/>
            <person name="Neiman D."/>
            <person name="Pearson M."/>
            <person name="Priest M."/>
            <person name="Roberts A."/>
            <person name="Saif S."/>
            <person name="Shea T."/>
            <person name="Sisk P."/>
            <person name="Stolte C."/>
            <person name="Sykes S."/>
            <person name="Wortman J."/>
            <person name="Nusbaum C."/>
            <person name="Birren B."/>
        </authorList>
    </citation>
    <scope>NUCLEOTIDE SEQUENCE [LARGE SCALE GENOMIC DNA]</scope>
    <source>
        <strain evidence="2">floridensis</strain>
    </source>
</reference>
<dbReference type="AlphaFoldDB" id="L2GVB0"/>
<organism evidence="1 2">
    <name type="scientific">Vavraia culicis (isolate floridensis)</name>
    <name type="common">Microsporidian parasite</name>
    <dbReference type="NCBI Taxonomy" id="948595"/>
    <lineage>
        <taxon>Eukaryota</taxon>
        <taxon>Fungi</taxon>
        <taxon>Fungi incertae sedis</taxon>
        <taxon>Microsporidia</taxon>
        <taxon>Pleistophoridae</taxon>
        <taxon>Vavraia</taxon>
    </lineage>
</organism>
<dbReference type="OMA" id="MEDVFID"/>
<dbReference type="OrthoDB" id="2191299at2759"/>
<accession>L2GVB0</accession>
<dbReference type="VEuPathDB" id="MicrosporidiaDB:VCUG_01475"/>
<name>L2GVB0_VAVCU</name>
<proteinExistence type="predicted"/>
<dbReference type="RefSeq" id="XP_008074495.1">
    <property type="nucleotide sequence ID" value="XM_008076304.1"/>
</dbReference>
<protein>
    <submittedName>
        <fullName evidence="1">Uncharacterized protein</fullName>
    </submittedName>
</protein>
<keyword evidence="2" id="KW-1185">Reference proteome</keyword>
<dbReference type="GeneID" id="19879353"/>
<dbReference type="InParanoid" id="L2GVB0"/>
<dbReference type="EMBL" id="GL877426">
    <property type="protein sequence ID" value="ELA47030.1"/>
    <property type="molecule type" value="Genomic_DNA"/>
</dbReference>